<dbReference type="OrthoDB" id="9150887at2"/>
<sequence>MAQAQIKPAKAGGKDRYPPLVSDPVDSLAEQVGRYVIAEVRQYRMQAESDRKKRNSIAADMQRLEAEIGCLVSKALQSSLSSQTAEGKAIRMGLIAKLASAELGNLPLHQPPRSPMADTLLTTAQAAEQLEVSRPYVSMLCDQGKLGEVVMTEGGHRRIRASAVQTYLAARTKQHAGAPSPREAAEAAGLYDFPEGHFKNVVREADPPILAPRAKASRKPRA</sequence>
<evidence type="ECO:0000313" key="1">
    <source>
        <dbReference type="EMBL" id="ALV07592.1"/>
    </source>
</evidence>
<reference evidence="1 2" key="1">
    <citation type="submission" date="2015-12" db="EMBL/GenBank/DDBJ databases">
        <title>Complete genome of Roseateles depolymerans KCTC 42856.</title>
        <authorList>
            <person name="Kim K.M."/>
        </authorList>
    </citation>
    <scope>NUCLEOTIDE SEQUENCE [LARGE SCALE GENOMIC DNA]</scope>
    <source>
        <strain evidence="1 2">KCTC 42856</strain>
    </source>
</reference>
<organism evidence="1 2">
    <name type="scientific">Roseateles depolymerans</name>
    <dbReference type="NCBI Taxonomy" id="76731"/>
    <lineage>
        <taxon>Bacteria</taxon>
        <taxon>Pseudomonadati</taxon>
        <taxon>Pseudomonadota</taxon>
        <taxon>Betaproteobacteria</taxon>
        <taxon>Burkholderiales</taxon>
        <taxon>Sphaerotilaceae</taxon>
        <taxon>Roseateles</taxon>
    </lineage>
</organism>
<proteinExistence type="predicted"/>
<dbReference type="GO" id="GO:0003677">
    <property type="term" value="F:DNA binding"/>
    <property type="evidence" value="ECO:0007669"/>
    <property type="project" value="UniProtKB-KW"/>
</dbReference>
<dbReference type="InterPro" id="IPR010093">
    <property type="entry name" value="SinI_DNA-bd"/>
</dbReference>
<dbReference type="EMBL" id="CP013729">
    <property type="protein sequence ID" value="ALV07592.1"/>
    <property type="molecule type" value="Genomic_DNA"/>
</dbReference>
<keyword evidence="2" id="KW-1185">Reference proteome</keyword>
<name>A0A0U3CFX8_9BURK</name>
<dbReference type="Pfam" id="PF12728">
    <property type="entry name" value="HTH_17"/>
    <property type="match status" value="1"/>
</dbReference>
<dbReference type="RefSeq" id="WP_058935682.1">
    <property type="nucleotide sequence ID" value="NZ_CP013729.1"/>
</dbReference>
<protein>
    <submittedName>
        <fullName evidence="1">Putative excisionase, DNA-binding</fullName>
    </submittedName>
</protein>
<evidence type="ECO:0000313" key="2">
    <source>
        <dbReference type="Proteomes" id="UP000060699"/>
    </source>
</evidence>
<dbReference type="STRING" id="76731.RD2015_3131"/>
<dbReference type="Proteomes" id="UP000060699">
    <property type="component" value="Chromosome"/>
</dbReference>
<gene>
    <name evidence="1" type="ORF">RD2015_3131</name>
</gene>
<accession>A0A0U3CFX8</accession>
<keyword evidence="1" id="KW-0238">DNA-binding</keyword>
<dbReference type="AlphaFoldDB" id="A0A0U3CFX8"/>
<dbReference type="InterPro" id="IPR041657">
    <property type="entry name" value="HTH_17"/>
</dbReference>
<dbReference type="KEGG" id="rdp:RD2015_3131"/>
<dbReference type="NCBIfam" id="TIGR01764">
    <property type="entry name" value="excise"/>
    <property type="match status" value="1"/>
</dbReference>